<feature type="repeat" description="TPR" evidence="3">
    <location>
        <begin position="186"/>
        <end position="219"/>
    </location>
</feature>
<dbReference type="PROSITE" id="PS50293">
    <property type="entry name" value="TPR_REGION"/>
    <property type="match status" value="2"/>
</dbReference>
<dbReference type="InterPro" id="IPR011990">
    <property type="entry name" value="TPR-like_helical_dom_sf"/>
</dbReference>
<dbReference type="SMART" id="SM00028">
    <property type="entry name" value="TPR"/>
    <property type="match status" value="7"/>
</dbReference>
<keyword evidence="1" id="KW-0677">Repeat</keyword>
<dbReference type="EMBL" id="BAABRO010000004">
    <property type="protein sequence ID" value="GAA5506947.1"/>
    <property type="molecule type" value="Genomic_DNA"/>
</dbReference>
<reference evidence="5 6" key="1">
    <citation type="submission" date="2024-02" db="EMBL/GenBank/DDBJ databases">
        <title>Rhodopirellula caenicola NBRC 110016.</title>
        <authorList>
            <person name="Ichikawa N."/>
            <person name="Katano-Makiyama Y."/>
            <person name="Hidaka K."/>
        </authorList>
    </citation>
    <scope>NUCLEOTIDE SEQUENCE [LARGE SCALE GENOMIC DNA]</scope>
    <source>
        <strain evidence="5 6">NBRC 110016</strain>
    </source>
</reference>
<comment type="caution">
    <text evidence="5">The sequence shown here is derived from an EMBL/GenBank/DDBJ whole genome shotgun (WGS) entry which is preliminary data.</text>
</comment>
<name>A0ABP9VT40_9BACT</name>
<dbReference type="Gene3D" id="1.25.40.10">
    <property type="entry name" value="Tetratricopeptide repeat domain"/>
    <property type="match status" value="3"/>
</dbReference>
<protein>
    <submittedName>
        <fullName evidence="5">Photosystem I assembly protein Ycf3</fullName>
    </submittedName>
</protein>
<dbReference type="InterPro" id="IPR019734">
    <property type="entry name" value="TPR_rpt"/>
</dbReference>
<feature type="repeat" description="TPR" evidence="3">
    <location>
        <begin position="254"/>
        <end position="287"/>
    </location>
</feature>
<feature type="repeat" description="TPR" evidence="3">
    <location>
        <begin position="152"/>
        <end position="185"/>
    </location>
</feature>
<dbReference type="PANTHER" id="PTHR44858:SF1">
    <property type="entry name" value="UDP-N-ACETYLGLUCOSAMINE--PEPTIDE N-ACETYLGLUCOSAMINYLTRANSFERASE SPINDLY-RELATED"/>
    <property type="match status" value="1"/>
</dbReference>
<dbReference type="SUPFAM" id="SSF48452">
    <property type="entry name" value="TPR-like"/>
    <property type="match status" value="1"/>
</dbReference>
<feature type="repeat" description="TPR" evidence="3">
    <location>
        <begin position="288"/>
        <end position="321"/>
    </location>
</feature>
<accession>A0ABP9VT40</accession>
<sequence length="442" mass="48182">MKTYKMTLKTIRLRRLGHYFAFGGLIAAGILANALPTSAAPPQEPVVARVEMKLTDGEKVTDVIEKGDLLTVIEERDEDYVILTHDGSRGAVDKVNAVRLAESTDIYTDLIEQHPDEGRFLTLRASAWWALGKTEKAVEDFDQAIELGYKEPHAFSSRGLFHAAIGNFDKAIADYNMAIELDPESIAPFVNRAAVHMAQGKVEKAIEDYTAALKIKPANASLLRQRAIALKAAGKLDRAIEDFNGILAGNEKDVDAISGRGYIYFQQGNHEAAVKDFAKVIELNPESAVAFNNRGYNQYQLGNAADALADYDKAIELAPQYGLALQNRAWLLATAEDTSLRDAAKAIESAKAACEISDYNNLGDLSALAAAFAADGKFEEAIGWQEKVVENAPESYQEFAKKILQRYQDKKPFTANLDEDEVASGNDPSNDDVATATTPSAS</sequence>
<evidence type="ECO:0000256" key="2">
    <source>
        <dbReference type="ARBA" id="ARBA00022803"/>
    </source>
</evidence>
<evidence type="ECO:0000256" key="1">
    <source>
        <dbReference type="ARBA" id="ARBA00022737"/>
    </source>
</evidence>
<dbReference type="PROSITE" id="PS50005">
    <property type="entry name" value="TPR"/>
    <property type="match status" value="4"/>
</dbReference>
<dbReference type="Proteomes" id="UP001416858">
    <property type="component" value="Unassembled WGS sequence"/>
</dbReference>
<organism evidence="5 6">
    <name type="scientific">Novipirellula caenicola</name>
    <dbReference type="NCBI Taxonomy" id="1536901"/>
    <lineage>
        <taxon>Bacteria</taxon>
        <taxon>Pseudomonadati</taxon>
        <taxon>Planctomycetota</taxon>
        <taxon>Planctomycetia</taxon>
        <taxon>Pirellulales</taxon>
        <taxon>Pirellulaceae</taxon>
        <taxon>Novipirellula</taxon>
    </lineage>
</organism>
<keyword evidence="2 3" id="KW-0802">TPR repeat</keyword>
<evidence type="ECO:0000313" key="5">
    <source>
        <dbReference type="EMBL" id="GAA5506947.1"/>
    </source>
</evidence>
<evidence type="ECO:0000313" key="6">
    <source>
        <dbReference type="Proteomes" id="UP001416858"/>
    </source>
</evidence>
<evidence type="ECO:0000256" key="3">
    <source>
        <dbReference type="PROSITE-ProRule" id="PRU00339"/>
    </source>
</evidence>
<feature type="region of interest" description="Disordered" evidence="4">
    <location>
        <begin position="416"/>
        <end position="442"/>
    </location>
</feature>
<dbReference type="InterPro" id="IPR050498">
    <property type="entry name" value="Ycf3"/>
</dbReference>
<evidence type="ECO:0000256" key="4">
    <source>
        <dbReference type="SAM" id="MobiDB-lite"/>
    </source>
</evidence>
<dbReference type="Pfam" id="PF13432">
    <property type="entry name" value="TPR_16"/>
    <property type="match status" value="1"/>
</dbReference>
<keyword evidence="6" id="KW-1185">Reference proteome</keyword>
<dbReference type="RefSeq" id="WP_345683840.1">
    <property type="nucleotide sequence ID" value="NZ_BAABRO010000004.1"/>
</dbReference>
<gene>
    <name evidence="5" type="primary">ycf3_1</name>
    <name evidence="5" type="ORF">Rcae01_02400</name>
</gene>
<dbReference type="Pfam" id="PF13414">
    <property type="entry name" value="TPR_11"/>
    <property type="match status" value="2"/>
</dbReference>
<dbReference type="PANTHER" id="PTHR44858">
    <property type="entry name" value="TETRATRICOPEPTIDE REPEAT PROTEIN 6"/>
    <property type="match status" value="1"/>
</dbReference>
<proteinExistence type="predicted"/>